<comment type="subunit">
    <text evidence="9">Component of the translation initiation factor 2B (eIF2B) complex which is a heterodecamer of two sets of five different subunits: alpha, beta, gamma, delta and epsilon. Subunits alpha, beta and delta comprise a regulatory subcomplex and subunits epsilon and gamma comprise a catalytic subcomplex. Within the complex, the hexameric regulatory complex resides at the center, with the two heterodimeric catalytic subcomplexes bound on opposite sides.</text>
</comment>
<proteinExistence type="inferred from homology"/>
<dbReference type="InterPro" id="IPR051960">
    <property type="entry name" value="eIF2B_gamma"/>
</dbReference>
<dbReference type="GO" id="GO:0002183">
    <property type="term" value="P:cytoplasmic translational initiation"/>
    <property type="evidence" value="ECO:0007669"/>
    <property type="project" value="TreeGrafter"/>
</dbReference>
<dbReference type="EMBL" id="JADBJN010000001">
    <property type="protein sequence ID" value="KAG5682100.1"/>
    <property type="molecule type" value="Genomic_DNA"/>
</dbReference>
<dbReference type="GO" id="GO:0005851">
    <property type="term" value="C:eukaryotic translation initiation factor 2B complex"/>
    <property type="evidence" value="ECO:0007669"/>
    <property type="project" value="TreeGrafter"/>
</dbReference>
<organism evidence="12 13">
    <name type="scientific">Polypedilum vanderplanki</name>
    <name type="common">Sleeping chironomid midge</name>
    <dbReference type="NCBI Taxonomy" id="319348"/>
    <lineage>
        <taxon>Eukaryota</taxon>
        <taxon>Metazoa</taxon>
        <taxon>Ecdysozoa</taxon>
        <taxon>Arthropoda</taxon>
        <taxon>Hexapoda</taxon>
        <taxon>Insecta</taxon>
        <taxon>Pterygota</taxon>
        <taxon>Neoptera</taxon>
        <taxon>Endopterygota</taxon>
        <taxon>Diptera</taxon>
        <taxon>Nematocera</taxon>
        <taxon>Chironomoidea</taxon>
        <taxon>Chironomidae</taxon>
        <taxon>Chironominae</taxon>
        <taxon>Polypedilum</taxon>
        <taxon>Polypedilum</taxon>
    </lineage>
</organism>
<dbReference type="GO" id="GO:0005829">
    <property type="term" value="C:cytosol"/>
    <property type="evidence" value="ECO:0007669"/>
    <property type="project" value="UniProtKB-SubCell"/>
</dbReference>
<reference evidence="12" key="1">
    <citation type="submission" date="2021-03" db="EMBL/GenBank/DDBJ databases">
        <title>Chromosome level genome of the anhydrobiotic midge Polypedilum vanderplanki.</title>
        <authorList>
            <person name="Yoshida Y."/>
            <person name="Kikawada T."/>
            <person name="Gusev O."/>
        </authorList>
    </citation>
    <scope>NUCLEOTIDE SEQUENCE</scope>
    <source>
        <strain evidence="12">NIAS01</strain>
        <tissue evidence="12">Whole body or cell culture</tissue>
    </source>
</reference>
<dbReference type="SUPFAM" id="SSF53448">
    <property type="entry name" value="Nucleotide-diphospho-sugar transferases"/>
    <property type="match status" value="1"/>
</dbReference>
<comment type="caution">
    <text evidence="12">The sequence shown here is derived from an EMBL/GenBank/DDBJ whole genome shotgun (WGS) entry which is preliminary data.</text>
</comment>
<keyword evidence="3" id="KW-0963">Cytoplasm</keyword>
<dbReference type="PANTHER" id="PTHR45989">
    <property type="entry name" value="TRANSLATION INITIATION FACTOR EIF-2B SUBUNIT GAMMA"/>
    <property type="match status" value="1"/>
</dbReference>
<evidence type="ECO:0000313" key="12">
    <source>
        <dbReference type="EMBL" id="KAG5682100.1"/>
    </source>
</evidence>
<keyword evidence="5" id="KW-0648">Protein biosynthesis</keyword>
<dbReference type="Proteomes" id="UP001107558">
    <property type="component" value="Chromosome 1"/>
</dbReference>
<dbReference type="Pfam" id="PF00483">
    <property type="entry name" value="NTP_transferase"/>
    <property type="match status" value="1"/>
</dbReference>
<dbReference type="AlphaFoldDB" id="A0A9J6CJC3"/>
<evidence type="ECO:0000256" key="6">
    <source>
        <dbReference type="ARBA" id="ARBA00044196"/>
    </source>
</evidence>
<evidence type="ECO:0000256" key="1">
    <source>
        <dbReference type="ARBA" id="ARBA00004514"/>
    </source>
</evidence>
<dbReference type="InterPro" id="IPR029044">
    <property type="entry name" value="Nucleotide-diphossugar_trans"/>
</dbReference>
<evidence type="ECO:0000256" key="7">
    <source>
        <dbReference type="ARBA" id="ARBA00044229"/>
    </source>
</evidence>
<evidence type="ECO:0000256" key="9">
    <source>
        <dbReference type="ARBA" id="ARBA00046432"/>
    </source>
</evidence>
<evidence type="ECO:0000256" key="4">
    <source>
        <dbReference type="ARBA" id="ARBA00022540"/>
    </source>
</evidence>
<dbReference type="Gene3D" id="2.160.10.10">
    <property type="entry name" value="Hexapeptide repeat proteins"/>
    <property type="match status" value="1"/>
</dbReference>
<comment type="subcellular location">
    <subcellularLocation>
        <location evidence="1">Cytoplasm</location>
        <location evidence="1">Cytosol</location>
    </subcellularLocation>
</comment>
<evidence type="ECO:0000256" key="3">
    <source>
        <dbReference type="ARBA" id="ARBA00022490"/>
    </source>
</evidence>
<dbReference type="GO" id="GO:0003743">
    <property type="term" value="F:translation initiation factor activity"/>
    <property type="evidence" value="ECO:0007669"/>
    <property type="project" value="UniProtKB-KW"/>
</dbReference>
<dbReference type="OrthoDB" id="10250549at2759"/>
<evidence type="ECO:0000256" key="2">
    <source>
        <dbReference type="ARBA" id="ARBA00007878"/>
    </source>
</evidence>
<feature type="domain" description="EIF2B subunit epsilon/gamma LbH" evidence="11">
    <location>
        <begin position="348"/>
        <end position="433"/>
    </location>
</feature>
<evidence type="ECO:0000259" key="11">
    <source>
        <dbReference type="Pfam" id="PF25084"/>
    </source>
</evidence>
<dbReference type="GO" id="GO:0005085">
    <property type="term" value="F:guanyl-nucleotide exchange factor activity"/>
    <property type="evidence" value="ECO:0007669"/>
    <property type="project" value="TreeGrafter"/>
</dbReference>
<dbReference type="InterPro" id="IPR005835">
    <property type="entry name" value="NTP_transferase_dom"/>
</dbReference>
<evidence type="ECO:0000256" key="5">
    <source>
        <dbReference type="ARBA" id="ARBA00022917"/>
    </source>
</evidence>
<evidence type="ECO:0000259" key="10">
    <source>
        <dbReference type="Pfam" id="PF00483"/>
    </source>
</evidence>
<sequence>MEFQAVIFAAGIGTRFRDIVASRPKCLLPVGSFPLIFYPLNFCSKYGFEEVIIIVLESQKTEIAQRVSKLPLKMKYDFVCLNQEEDYGTADALRLVADRIKTDVLLISCDTITDVDFYPLLNLFRTNDASCVALFDSGSEENSNNIVVPGVKAKHKAERDLVGIDSKNNRLLFLASTTDFQDNFSLPAHLLRSFGEVDIYSNLTDAHMYLIKHWVINYISKSEKFSTIKGELLPFIIKKQLSKPPAAVTNRGLNISEVNFDTNDIFDHIERAELEKRIQETNLSPKSYSKKSKNSEMIKCFAYVAPQNSFCMRINTILNYCIINKKIASLLTDFNLPLISKNATIKSTQITDCCVAENCTIAEKTSIKNTIFGIGCHIEQRTRINDSILMSNVNVEEGVKLENCIICDKATIKMGSTLKNCLVGHNFIVTENTIKERVHLTGEGFMEI</sequence>
<dbReference type="PANTHER" id="PTHR45989:SF1">
    <property type="entry name" value="TRANSLATION INITIATION FACTOR EIF-2B SUBUNIT GAMMA"/>
    <property type="match status" value="1"/>
</dbReference>
<keyword evidence="13" id="KW-1185">Reference proteome</keyword>
<evidence type="ECO:0000256" key="8">
    <source>
        <dbReference type="ARBA" id="ARBA00045373"/>
    </source>
</evidence>
<name>A0A9J6CJC3_POLVA</name>
<dbReference type="InterPro" id="IPR056764">
    <property type="entry name" value="LbH_EIF2B3/5"/>
</dbReference>
<dbReference type="Pfam" id="PF25084">
    <property type="entry name" value="LbH_EIF2B"/>
    <property type="match status" value="1"/>
</dbReference>
<gene>
    <name evidence="12" type="ORF">PVAND_011479</name>
</gene>
<dbReference type="Gene3D" id="3.90.550.10">
    <property type="entry name" value="Spore Coat Polysaccharide Biosynthesis Protein SpsA, Chain A"/>
    <property type="match status" value="1"/>
</dbReference>
<dbReference type="CDD" id="cd04198">
    <property type="entry name" value="eIF-2B_gamma_N"/>
    <property type="match status" value="1"/>
</dbReference>
<dbReference type="CDD" id="cd04652">
    <property type="entry name" value="LbH_eIF2B_gamma_C"/>
    <property type="match status" value="1"/>
</dbReference>
<keyword evidence="4" id="KW-0396">Initiation factor</keyword>
<accession>A0A9J6CJC3</accession>
<comment type="function">
    <text evidence="8">Acts as a component of the translation initiation factor 2B (eIF2B) complex, which catalyzes the exchange of GDP for GTP on the eukaryotic initiation factor 2 (eIF2) complex gamma subunit. Its guanine nucleotide exchange factor activity is repressed when bound to eIF2 complex phosphorylated on the alpha subunit, thereby limiting the amount of methionyl-initiator methionine tRNA available to the ribosome and consequently global translation is repressed.</text>
</comment>
<evidence type="ECO:0000313" key="13">
    <source>
        <dbReference type="Proteomes" id="UP001107558"/>
    </source>
</evidence>
<feature type="domain" description="Nucleotidyl transferase" evidence="10">
    <location>
        <begin position="5"/>
        <end position="139"/>
    </location>
</feature>
<protein>
    <recommendedName>
        <fullName evidence="6">Translation initiation factor eIF2B subunit gamma</fullName>
    </recommendedName>
    <alternativeName>
        <fullName evidence="7">eIF2B GDP-GTP exchange factor subunit gamma</fullName>
    </alternativeName>
</protein>
<comment type="similarity">
    <text evidence="2">Belongs to the eIF-2B gamma/epsilon subunits family.</text>
</comment>